<dbReference type="RefSeq" id="WP_379720310.1">
    <property type="nucleotide sequence ID" value="NZ_JBHRYJ010000001.1"/>
</dbReference>
<sequence length="387" mass="44757">MPSSYTRQGLYALMWAKPKKEVATDLGISDYHLLKACREHSIPIPEVGYWQRKAAGKPTFQRPLPPRQPGHADEIDLPGTSRPEFDPLTDPIPPAPVFPEELAQVEARIRKTLGKLTCPPLPAHPHKEIAKLLARDQERLAEFHRTGYDWRRPKLDNPLRQRWLRLLNALFIGLQRFGARPWLSNSEYADRDREEIRVSHVGKQYLSFTLGPITPHYGKDAEKPSGPLRLKMETRRQRGTKERQYLVWEDQGNAKLEGLVDEIVVAMILEAEIRYRNGALGHHEWLIEYKAREIEAEKQRIIEVERQAIARKKQEERDRLARLFSQARSLHQAETIRSYIEAVKLRSVELTSEPAAVQRWIDWAESEARRIDPVLNGTIDKAIGELE</sequence>
<feature type="region of interest" description="Disordered" evidence="1">
    <location>
        <begin position="57"/>
        <end position="77"/>
    </location>
</feature>
<accession>A0ABV7VAD6</accession>
<reference evidence="3" key="1">
    <citation type="journal article" date="2019" name="Int. J. Syst. Evol. Microbiol.">
        <title>The Global Catalogue of Microorganisms (GCM) 10K type strain sequencing project: providing services to taxonomists for standard genome sequencing and annotation.</title>
        <authorList>
            <consortium name="The Broad Institute Genomics Platform"/>
            <consortium name="The Broad Institute Genome Sequencing Center for Infectious Disease"/>
            <person name="Wu L."/>
            <person name="Ma J."/>
        </authorList>
    </citation>
    <scope>NUCLEOTIDE SEQUENCE [LARGE SCALE GENOMIC DNA]</scope>
    <source>
        <strain evidence="3">KCTC 42182</strain>
    </source>
</reference>
<keyword evidence="3" id="KW-1185">Reference proteome</keyword>
<dbReference type="EMBL" id="JBHRYJ010000001">
    <property type="protein sequence ID" value="MFC3674057.1"/>
    <property type="molecule type" value="Genomic_DNA"/>
</dbReference>
<evidence type="ECO:0000313" key="3">
    <source>
        <dbReference type="Proteomes" id="UP001595711"/>
    </source>
</evidence>
<dbReference type="Proteomes" id="UP001595711">
    <property type="component" value="Unassembled WGS sequence"/>
</dbReference>
<gene>
    <name evidence="2" type="ORF">ACFOOQ_00790</name>
</gene>
<proteinExistence type="predicted"/>
<name>A0ABV7VAD6_9PROT</name>
<organism evidence="2 3">
    <name type="scientific">Ferrovibrio xuzhouensis</name>
    <dbReference type="NCBI Taxonomy" id="1576914"/>
    <lineage>
        <taxon>Bacteria</taxon>
        <taxon>Pseudomonadati</taxon>
        <taxon>Pseudomonadota</taxon>
        <taxon>Alphaproteobacteria</taxon>
        <taxon>Rhodospirillales</taxon>
        <taxon>Rhodospirillaceae</taxon>
        <taxon>Ferrovibrio</taxon>
    </lineage>
</organism>
<protein>
    <submittedName>
        <fullName evidence="2">Uncharacterized protein</fullName>
    </submittedName>
</protein>
<comment type="caution">
    <text evidence="2">The sequence shown here is derived from an EMBL/GenBank/DDBJ whole genome shotgun (WGS) entry which is preliminary data.</text>
</comment>
<evidence type="ECO:0000256" key="1">
    <source>
        <dbReference type="SAM" id="MobiDB-lite"/>
    </source>
</evidence>
<evidence type="ECO:0000313" key="2">
    <source>
        <dbReference type="EMBL" id="MFC3674057.1"/>
    </source>
</evidence>